<keyword evidence="9" id="KW-1185">Reference proteome</keyword>
<keyword evidence="1" id="KW-0812">Transmembrane</keyword>
<dbReference type="AlphaFoldDB" id="A0A179GCA1"/>
<reference evidence="3" key="4">
    <citation type="submission" date="2023-11" db="EMBL/GenBank/DDBJ databases">
        <authorList>
            <person name="Beijen E."/>
            <person name="Ohm R.A."/>
        </authorList>
    </citation>
    <scope>NUCLEOTIDE SEQUENCE</scope>
    <source>
        <strain evidence="3">CBS 150709</strain>
    </source>
</reference>
<dbReference type="EMBL" id="JAWRVI010000017">
    <property type="protein sequence ID" value="KAK4089948.1"/>
    <property type="molecule type" value="Genomic_DNA"/>
</dbReference>
<feature type="signal peptide" evidence="2">
    <location>
        <begin position="1"/>
        <end position="18"/>
    </location>
</feature>
<evidence type="ECO:0000313" key="4">
    <source>
        <dbReference type="EMBL" id="OAQ75041.1"/>
    </source>
</evidence>
<feature type="transmembrane region" description="Helical" evidence="1">
    <location>
        <begin position="329"/>
        <end position="352"/>
    </location>
</feature>
<feature type="transmembrane region" description="Helical" evidence="1">
    <location>
        <begin position="297"/>
        <end position="323"/>
    </location>
</feature>
<evidence type="ECO:0000256" key="2">
    <source>
        <dbReference type="SAM" id="SignalP"/>
    </source>
</evidence>
<dbReference type="Proteomes" id="UP000078240">
    <property type="component" value="Unassembled WGS sequence"/>
</dbReference>
<evidence type="ECO:0000313" key="5">
    <source>
        <dbReference type="EMBL" id="OAQ75736.1"/>
    </source>
</evidence>
<dbReference type="RefSeq" id="XP_018173464.1">
    <property type="nucleotide sequence ID" value="XM_018327946.1"/>
</dbReference>
<protein>
    <recommendedName>
        <fullName evidence="10">Transmembrane protein</fullName>
    </recommendedName>
</protein>
<feature type="transmembrane region" description="Helical" evidence="1">
    <location>
        <begin position="239"/>
        <end position="261"/>
    </location>
</feature>
<accession>A0A179GCA1</accession>
<keyword evidence="1" id="KW-1133">Transmembrane helix</keyword>
<reference evidence="4 7" key="3">
    <citation type="submission" date="2016-02" db="EMBL/GenBank/DDBJ databases">
        <title>Biosynthesis of antibiotic leucinostatins and their inhibition on Phytophthora in bio-control Purpureocillium lilacinum.</title>
        <authorList>
            <person name="Wang G."/>
            <person name="Liu Z."/>
            <person name="Lin R."/>
            <person name="Li E."/>
            <person name="Mao Z."/>
            <person name="Ling J."/>
            <person name="Yin W."/>
            <person name="Xie B."/>
        </authorList>
    </citation>
    <scope>NUCLEOTIDE SEQUENCE [LARGE SCALE GENOMIC DNA]</scope>
    <source>
        <strain evidence="5">PLBJ-1</strain>
        <strain evidence="4">PLFJ-1</strain>
    </source>
</reference>
<feature type="chain" id="PRO_5008872636" description="Transmembrane protein" evidence="2">
    <location>
        <begin position="19"/>
        <end position="378"/>
    </location>
</feature>
<evidence type="ECO:0000313" key="6">
    <source>
        <dbReference type="EMBL" id="PWI65926.1"/>
    </source>
</evidence>
<name>A0A179GCA1_PURLI</name>
<dbReference type="KEGG" id="plj:28892995"/>
<dbReference type="Proteomes" id="UP000245956">
    <property type="component" value="Unassembled WGS sequence"/>
</dbReference>
<reference evidence="6" key="1">
    <citation type="submission" date="2015-05" db="EMBL/GenBank/DDBJ databases">
        <authorList>
            <person name="Wang D.B."/>
            <person name="Wang M."/>
        </authorList>
    </citation>
    <scope>NUCLEOTIDE SEQUENCE</scope>
    <source>
        <strain evidence="6">36-1</strain>
    </source>
</reference>
<evidence type="ECO:0000313" key="7">
    <source>
        <dbReference type="Proteomes" id="UP000078340"/>
    </source>
</evidence>
<dbReference type="GeneID" id="28892995"/>
<proteinExistence type="predicted"/>
<dbReference type="OrthoDB" id="3009728at2759"/>
<reference evidence="3 9" key="5">
    <citation type="journal article" date="2024" name="Microbiol. Resour. Announc.">
        <title>Genome annotations for the ascomycete fungi Trichoderma harzianum, Trichoderma aggressivum, and Purpureocillium lilacinum.</title>
        <authorList>
            <person name="Beijen E.P.W."/>
            <person name="Ohm R.A."/>
        </authorList>
    </citation>
    <scope>NUCLEOTIDE SEQUENCE [LARGE SCALE GENOMIC DNA]</scope>
    <source>
        <strain evidence="3 9">CBS 150709</strain>
    </source>
</reference>
<organism evidence="4 7">
    <name type="scientific">Purpureocillium lilacinum</name>
    <name type="common">Paecilomyces lilacinus</name>
    <dbReference type="NCBI Taxonomy" id="33203"/>
    <lineage>
        <taxon>Eukaryota</taxon>
        <taxon>Fungi</taxon>
        <taxon>Dikarya</taxon>
        <taxon>Ascomycota</taxon>
        <taxon>Pezizomycotina</taxon>
        <taxon>Sordariomycetes</taxon>
        <taxon>Hypocreomycetidae</taxon>
        <taxon>Hypocreales</taxon>
        <taxon>Ophiocordycipitaceae</taxon>
        <taxon>Purpureocillium</taxon>
    </lineage>
</organism>
<dbReference type="OMA" id="RVVLMYE"/>
<dbReference type="Proteomes" id="UP001287286">
    <property type="component" value="Unassembled WGS sequence"/>
</dbReference>
<evidence type="ECO:0000256" key="1">
    <source>
        <dbReference type="SAM" id="Phobius"/>
    </source>
</evidence>
<feature type="transmembrane region" description="Helical" evidence="1">
    <location>
        <begin position="198"/>
        <end position="219"/>
    </location>
</feature>
<evidence type="ECO:0000313" key="9">
    <source>
        <dbReference type="Proteomes" id="UP001287286"/>
    </source>
</evidence>
<dbReference type="EMBL" id="LSBI01000017">
    <property type="protein sequence ID" value="OAQ75041.1"/>
    <property type="molecule type" value="Genomic_DNA"/>
</dbReference>
<keyword evidence="1" id="KW-0472">Membrane</keyword>
<reference evidence="6 8" key="2">
    <citation type="journal article" date="2016" name="Front. Microbiol.">
        <title>Genome and transcriptome sequences reveal the specific parasitism of the nematophagous Purpureocillium lilacinum 36-1.</title>
        <authorList>
            <person name="Xie J."/>
            <person name="Li S."/>
            <person name="Mo C."/>
            <person name="Xiao X."/>
            <person name="Peng D."/>
            <person name="Wang G."/>
            <person name="Xiao Y."/>
        </authorList>
    </citation>
    <scope>NUCLEOTIDE SEQUENCE [LARGE SCALE GENOMIC DNA]</scope>
    <source>
        <strain evidence="6 8">36-1</strain>
    </source>
</reference>
<dbReference type="EMBL" id="LSBH01000008">
    <property type="protein sequence ID" value="OAQ75736.1"/>
    <property type="molecule type" value="Genomic_DNA"/>
</dbReference>
<dbReference type="EMBL" id="LCWV01000029">
    <property type="protein sequence ID" value="PWI65926.1"/>
    <property type="molecule type" value="Genomic_DNA"/>
</dbReference>
<dbReference type="Proteomes" id="UP000078340">
    <property type="component" value="Unassembled WGS sequence"/>
</dbReference>
<keyword evidence="2" id="KW-0732">Signal</keyword>
<gene>
    <name evidence="6" type="ORF">PCL_05654</name>
    <name evidence="3" type="ORF">Purlil1_5574</name>
    <name evidence="5" type="ORF">VFPBJ_09709</name>
    <name evidence="4" type="ORF">VFPFJ_10879</name>
</gene>
<sequence length="378" mass="41566">MRPWGAVAALSLLPLALSDLLRTDFSTFFPQYNEAFRYILGNDSLCGEIYRDFRARNYENEHGDSDTDPFKLRKAEIDPVSAAFGLDSVTHQLVDCILKNTPEIIKVRMASAQVLLGLTPSLLAVLGPSPWHTGVIAAVGKRRLAALLIAAGSPALSPSLSSGSHLKDSFLRPRHNHINIPVWLGRDIRAGRGAREKLASAAGWAVFYVLAVASIGNMAEVSYRIGSRAIFTFVQGDGWLMFLWAFLGLSIHAIGAVTVFLRVKHIPIPKSEMAGPNGRVQKRIRIKILPPTAATKLITWFTAVYTVVHVFFGTLLFSSVLFVSVKDCVYIVLRLLASVLFCRLAAGFFTVLDRRDAEVVNREGRLESVALSMDEDSK</sequence>
<evidence type="ECO:0008006" key="10">
    <source>
        <dbReference type="Google" id="ProtNLM"/>
    </source>
</evidence>
<evidence type="ECO:0000313" key="8">
    <source>
        <dbReference type="Proteomes" id="UP000245956"/>
    </source>
</evidence>
<evidence type="ECO:0000313" key="3">
    <source>
        <dbReference type="EMBL" id="KAK4089948.1"/>
    </source>
</evidence>
<comment type="caution">
    <text evidence="4">The sequence shown here is derived from an EMBL/GenBank/DDBJ whole genome shotgun (WGS) entry which is preliminary data.</text>
</comment>